<dbReference type="InterPro" id="IPR018170">
    <property type="entry name" value="Aldo/ket_reductase_CS"/>
</dbReference>
<dbReference type="PANTHER" id="PTHR43625">
    <property type="entry name" value="AFLATOXIN B1 ALDEHYDE REDUCTASE"/>
    <property type="match status" value="1"/>
</dbReference>
<dbReference type="CDD" id="cd19088">
    <property type="entry name" value="AKR_AKR13B1"/>
    <property type="match status" value="1"/>
</dbReference>
<reference evidence="3 4" key="1">
    <citation type="submission" date="2017-06" db="EMBL/GenBank/DDBJ databases">
        <title>Genome sequencing of cyanobaciteial culture collection at National Institute for Environmental Studies (NIES).</title>
        <authorList>
            <person name="Hirose Y."/>
            <person name="Shimura Y."/>
            <person name="Fujisawa T."/>
            <person name="Nakamura Y."/>
            <person name="Kawachi M."/>
        </authorList>
    </citation>
    <scope>NUCLEOTIDE SEQUENCE [LARGE SCALE GENOMIC DNA]</scope>
    <source>
        <strain evidence="3 4">NIES-37</strain>
    </source>
</reference>
<gene>
    <name evidence="3" type="ORF">NIES37_34040</name>
</gene>
<dbReference type="SUPFAM" id="SSF51430">
    <property type="entry name" value="NAD(P)-linked oxidoreductase"/>
    <property type="match status" value="1"/>
</dbReference>
<keyword evidence="1" id="KW-0560">Oxidoreductase</keyword>
<evidence type="ECO:0000313" key="4">
    <source>
        <dbReference type="Proteomes" id="UP000218785"/>
    </source>
</evidence>
<dbReference type="Gene3D" id="3.20.20.100">
    <property type="entry name" value="NADP-dependent oxidoreductase domain"/>
    <property type="match status" value="1"/>
</dbReference>
<dbReference type="KEGG" id="ttq:NIES37_34040"/>
<evidence type="ECO:0000256" key="1">
    <source>
        <dbReference type="ARBA" id="ARBA00023002"/>
    </source>
</evidence>
<dbReference type="InterPro" id="IPR050791">
    <property type="entry name" value="Aldo-Keto_reductase"/>
</dbReference>
<dbReference type="InterPro" id="IPR023210">
    <property type="entry name" value="NADP_OxRdtase_dom"/>
</dbReference>
<dbReference type="PANTHER" id="PTHR43625:SF40">
    <property type="entry name" value="ALDO-KETO REDUCTASE YAKC [NADP(+)]"/>
    <property type="match status" value="1"/>
</dbReference>
<dbReference type="EMBL" id="AP018248">
    <property type="protein sequence ID" value="BAY99422.1"/>
    <property type="molecule type" value="Genomic_DNA"/>
</dbReference>
<keyword evidence="4" id="KW-1185">Reference proteome</keyword>
<dbReference type="GO" id="GO:0005737">
    <property type="term" value="C:cytoplasm"/>
    <property type="evidence" value="ECO:0007669"/>
    <property type="project" value="TreeGrafter"/>
</dbReference>
<proteinExistence type="predicted"/>
<feature type="domain" description="NADP-dependent oxidoreductase" evidence="2">
    <location>
        <begin position="68"/>
        <end position="338"/>
    </location>
</feature>
<dbReference type="InterPro" id="IPR020471">
    <property type="entry name" value="AKR"/>
</dbReference>
<dbReference type="InterPro" id="IPR036812">
    <property type="entry name" value="NAD(P)_OxRdtase_dom_sf"/>
</dbReference>
<dbReference type="GO" id="GO:0016491">
    <property type="term" value="F:oxidoreductase activity"/>
    <property type="evidence" value="ECO:0007669"/>
    <property type="project" value="UniProtKB-KW"/>
</dbReference>
<name>A0A1Z4N126_9CYAN</name>
<dbReference type="AlphaFoldDB" id="A0A1Z4N126"/>
<evidence type="ECO:0000313" key="3">
    <source>
        <dbReference type="EMBL" id="BAY99422.1"/>
    </source>
</evidence>
<dbReference type="Proteomes" id="UP000218785">
    <property type="component" value="Chromosome"/>
</dbReference>
<dbReference type="Pfam" id="PF00248">
    <property type="entry name" value="Aldo_ket_red"/>
    <property type="match status" value="1"/>
</dbReference>
<dbReference type="PRINTS" id="PR00069">
    <property type="entry name" value="ALDKETRDTASE"/>
</dbReference>
<accession>A0A1Z4N126</accession>
<sequence length="340" mass="37232">MKYIKFCIGKAESIGLKVLPFTPLPLPLYSFTPSPLPSSPPYLTALQTKVRSMETKQLGKTGISVSAIGLGGMPMSISNRPAESESIAVIHRALDLGITFIDTADSYCLDEADKHHNERLINKALSSYNGDVSQVVVATKGGLMRPNGNWIRNGNPKHLRETIRESFQALGGSKPIDVWQYHAPDPKYTIAESLAPVKEAVAAGLIRFVGVSNFSVEQIKQARDLVDVVSVQNQYNPWERQPERDGVLEYCEQEGLTFLPWSPFGGSRRHQNLQDIPAIAKLAQAKGVSVYCIVLAWLRAKSPAILPIPGASKVASIEDSVSAINVKLSKEEVQKIDQET</sequence>
<evidence type="ECO:0000259" key="2">
    <source>
        <dbReference type="Pfam" id="PF00248"/>
    </source>
</evidence>
<dbReference type="PROSITE" id="PS00062">
    <property type="entry name" value="ALDOKETO_REDUCTASE_2"/>
    <property type="match status" value="1"/>
</dbReference>
<protein>
    <submittedName>
        <fullName evidence="3">Aldo/keto reductase</fullName>
    </submittedName>
</protein>
<organism evidence="3 4">
    <name type="scientific">Tolypothrix tenuis PCC 7101</name>
    <dbReference type="NCBI Taxonomy" id="231146"/>
    <lineage>
        <taxon>Bacteria</taxon>
        <taxon>Bacillati</taxon>
        <taxon>Cyanobacteriota</taxon>
        <taxon>Cyanophyceae</taxon>
        <taxon>Nostocales</taxon>
        <taxon>Tolypothrichaceae</taxon>
        <taxon>Tolypothrix</taxon>
    </lineage>
</organism>